<feature type="transmembrane region" description="Helical" evidence="1">
    <location>
        <begin position="42"/>
        <end position="67"/>
    </location>
</feature>
<evidence type="ECO:0000313" key="3">
    <source>
        <dbReference type="EMBL" id="CAB4713519.1"/>
    </source>
</evidence>
<evidence type="ECO:0000313" key="6">
    <source>
        <dbReference type="EMBL" id="CAB5030610.1"/>
    </source>
</evidence>
<protein>
    <submittedName>
        <fullName evidence="5">Unannotated protein</fullName>
    </submittedName>
</protein>
<dbReference type="EMBL" id="CAEZYK010000004">
    <property type="protein sequence ID" value="CAB4713519.1"/>
    <property type="molecule type" value="Genomic_DNA"/>
</dbReference>
<evidence type="ECO:0000313" key="4">
    <source>
        <dbReference type="EMBL" id="CAB4911705.1"/>
    </source>
</evidence>
<dbReference type="EMBL" id="CAFBMM010000064">
    <property type="protein sequence ID" value="CAB4911705.1"/>
    <property type="molecule type" value="Genomic_DNA"/>
</dbReference>
<dbReference type="InterPro" id="IPR019251">
    <property type="entry name" value="DUF2231_TM"/>
</dbReference>
<evidence type="ECO:0000259" key="2">
    <source>
        <dbReference type="Pfam" id="PF09990"/>
    </source>
</evidence>
<sequence length="186" mass="20360">MEITSIFGIPAHPLFVHVPVVLVPLSLCGAIAMLSPSLRAKFGWVTVMVSLVALVFAVLATGSGEALGEYTKETKALEYHTSIGENLRVWVFLLFVFVLAAMLAKYCFRINFWVKKYNTAGESSRLVSTVVVKRVSLAMCVLAIITGVVATYWVYEIGHSGAKATWEKTQIRIDKGIKLGESSESD</sequence>
<feature type="transmembrane region" description="Helical" evidence="1">
    <location>
        <begin position="14"/>
        <end position="35"/>
    </location>
</feature>
<keyword evidence="1" id="KW-0472">Membrane</keyword>
<feature type="transmembrane region" description="Helical" evidence="1">
    <location>
        <begin position="135"/>
        <end position="155"/>
    </location>
</feature>
<name>A0A6J7MZA8_9ZZZZ</name>
<gene>
    <name evidence="3" type="ORF">UFOPK2683_00137</name>
    <name evidence="4" type="ORF">UFOPK3605_01159</name>
    <name evidence="5" type="ORF">UFOPK3897_01458</name>
    <name evidence="6" type="ORF">UFOPK4121_01328</name>
</gene>
<dbReference type="EMBL" id="CAFBOF010000048">
    <property type="protein sequence ID" value="CAB4986520.1"/>
    <property type="molecule type" value="Genomic_DNA"/>
</dbReference>
<evidence type="ECO:0000256" key="1">
    <source>
        <dbReference type="SAM" id="Phobius"/>
    </source>
</evidence>
<feature type="domain" description="DUF2231" evidence="2">
    <location>
        <begin position="8"/>
        <end position="167"/>
    </location>
</feature>
<keyword evidence="1" id="KW-1133">Transmembrane helix</keyword>
<accession>A0A6J7MZA8</accession>
<proteinExistence type="predicted"/>
<evidence type="ECO:0000313" key="5">
    <source>
        <dbReference type="EMBL" id="CAB4986520.1"/>
    </source>
</evidence>
<dbReference type="AlphaFoldDB" id="A0A6J7MZA8"/>
<feature type="transmembrane region" description="Helical" evidence="1">
    <location>
        <begin position="87"/>
        <end position="108"/>
    </location>
</feature>
<organism evidence="5">
    <name type="scientific">freshwater metagenome</name>
    <dbReference type="NCBI Taxonomy" id="449393"/>
    <lineage>
        <taxon>unclassified sequences</taxon>
        <taxon>metagenomes</taxon>
        <taxon>ecological metagenomes</taxon>
    </lineage>
</organism>
<keyword evidence="1" id="KW-0812">Transmembrane</keyword>
<dbReference type="EMBL" id="CAFBPQ010000052">
    <property type="protein sequence ID" value="CAB5030610.1"/>
    <property type="molecule type" value="Genomic_DNA"/>
</dbReference>
<dbReference type="Pfam" id="PF09990">
    <property type="entry name" value="DUF2231"/>
    <property type="match status" value="1"/>
</dbReference>
<reference evidence="5" key="1">
    <citation type="submission" date="2020-05" db="EMBL/GenBank/DDBJ databases">
        <authorList>
            <person name="Chiriac C."/>
            <person name="Salcher M."/>
            <person name="Ghai R."/>
            <person name="Kavagutti S V."/>
        </authorList>
    </citation>
    <scope>NUCLEOTIDE SEQUENCE</scope>
</reference>